<name>A0A6G1ID91_9PLEO</name>
<dbReference type="InterPro" id="IPR002110">
    <property type="entry name" value="Ankyrin_rpt"/>
</dbReference>
<feature type="repeat" description="ANK" evidence="1">
    <location>
        <begin position="194"/>
        <end position="226"/>
    </location>
</feature>
<dbReference type="SUPFAM" id="SSF48403">
    <property type="entry name" value="Ankyrin repeat"/>
    <property type="match status" value="1"/>
</dbReference>
<reference evidence="2" key="1">
    <citation type="journal article" date="2020" name="Stud. Mycol.">
        <title>101 Dothideomycetes genomes: a test case for predicting lifestyles and emergence of pathogens.</title>
        <authorList>
            <person name="Haridas S."/>
            <person name="Albert R."/>
            <person name="Binder M."/>
            <person name="Bloem J."/>
            <person name="Labutti K."/>
            <person name="Salamov A."/>
            <person name="Andreopoulos B."/>
            <person name="Baker S."/>
            <person name="Barry K."/>
            <person name="Bills G."/>
            <person name="Bluhm B."/>
            <person name="Cannon C."/>
            <person name="Castanera R."/>
            <person name="Culley D."/>
            <person name="Daum C."/>
            <person name="Ezra D."/>
            <person name="Gonzalez J."/>
            <person name="Henrissat B."/>
            <person name="Kuo A."/>
            <person name="Liang C."/>
            <person name="Lipzen A."/>
            <person name="Lutzoni F."/>
            <person name="Magnuson J."/>
            <person name="Mondo S."/>
            <person name="Nolan M."/>
            <person name="Ohm R."/>
            <person name="Pangilinan J."/>
            <person name="Park H.-J."/>
            <person name="Ramirez L."/>
            <person name="Alfaro M."/>
            <person name="Sun H."/>
            <person name="Tritt A."/>
            <person name="Yoshinaga Y."/>
            <person name="Zwiers L.-H."/>
            <person name="Turgeon B."/>
            <person name="Goodwin S."/>
            <person name="Spatafora J."/>
            <person name="Crous P."/>
            <person name="Grigoriev I."/>
        </authorList>
    </citation>
    <scope>NUCLEOTIDE SEQUENCE</scope>
    <source>
        <strain evidence="2">CBS 122367</strain>
    </source>
</reference>
<dbReference type="PANTHER" id="PTHR46224">
    <property type="entry name" value="ANKYRIN REPEAT FAMILY PROTEIN"/>
    <property type="match status" value="1"/>
</dbReference>
<evidence type="ECO:0000256" key="1">
    <source>
        <dbReference type="PROSITE-ProRule" id="PRU00023"/>
    </source>
</evidence>
<protein>
    <submittedName>
        <fullName evidence="2">Ankyrin</fullName>
    </submittedName>
</protein>
<evidence type="ECO:0000313" key="2">
    <source>
        <dbReference type="EMBL" id="KAF2676068.1"/>
    </source>
</evidence>
<dbReference type="InterPro" id="IPR051616">
    <property type="entry name" value="Cul2-RING_E3_ligase_SR"/>
</dbReference>
<organism evidence="2 3">
    <name type="scientific">Lentithecium fluviatile CBS 122367</name>
    <dbReference type="NCBI Taxonomy" id="1168545"/>
    <lineage>
        <taxon>Eukaryota</taxon>
        <taxon>Fungi</taxon>
        <taxon>Dikarya</taxon>
        <taxon>Ascomycota</taxon>
        <taxon>Pezizomycotina</taxon>
        <taxon>Dothideomycetes</taxon>
        <taxon>Pleosporomycetidae</taxon>
        <taxon>Pleosporales</taxon>
        <taxon>Massarineae</taxon>
        <taxon>Lentitheciaceae</taxon>
        <taxon>Lentithecium</taxon>
    </lineage>
</organism>
<keyword evidence="3" id="KW-1185">Reference proteome</keyword>
<dbReference type="InterPro" id="IPR036770">
    <property type="entry name" value="Ankyrin_rpt-contain_sf"/>
</dbReference>
<dbReference type="OrthoDB" id="539213at2759"/>
<dbReference type="PROSITE" id="PS50088">
    <property type="entry name" value="ANK_REPEAT"/>
    <property type="match status" value="1"/>
</dbReference>
<dbReference type="SMART" id="SM00248">
    <property type="entry name" value="ANK"/>
    <property type="match status" value="4"/>
</dbReference>
<dbReference type="Pfam" id="PF12796">
    <property type="entry name" value="Ank_2"/>
    <property type="match status" value="2"/>
</dbReference>
<dbReference type="Proteomes" id="UP000799291">
    <property type="component" value="Unassembled WGS sequence"/>
</dbReference>
<gene>
    <name evidence="2" type="ORF">K458DRAFT_410750</name>
</gene>
<dbReference type="PROSITE" id="PS50297">
    <property type="entry name" value="ANK_REP_REGION"/>
    <property type="match status" value="1"/>
</dbReference>
<dbReference type="PANTHER" id="PTHR46224:SF64">
    <property type="entry name" value="IQ MOTIF AND ANKYRIN REPEAT DOMAIN-CONTAINING PROTEIN 1"/>
    <property type="match status" value="1"/>
</dbReference>
<proteinExistence type="predicted"/>
<accession>A0A6G1ID91</accession>
<sequence length="258" mass="29420">MDFPQEIKNSIDVGSIEDLQRNLQAAPNLHRRQLSGALVYAMEKGFPEVVGCLLHHGAKLTYWAFAKALNRQDPAFIQELINHGWDINFTEFGTTAVHRAISKKDLLIWLLEHGANPNTRSRRTKGSMLTERNPLTSASISEDTFGLDILLHYGAVMDDLALFATIEARLQKDRVRHVKILLDHGANVNKWTRKWGTPLHYAVQRNRKDIVRYLLERGADLKTRDLLQETPSETAVRYGRTELLEILSKWGDKEIATT</sequence>
<dbReference type="EMBL" id="MU005640">
    <property type="protein sequence ID" value="KAF2676068.1"/>
    <property type="molecule type" value="Genomic_DNA"/>
</dbReference>
<dbReference type="AlphaFoldDB" id="A0A6G1ID91"/>
<dbReference type="Gene3D" id="1.25.40.20">
    <property type="entry name" value="Ankyrin repeat-containing domain"/>
    <property type="match status" value="2"/>
</dbReference>
<evidence type="ECO:0000313" key="3">
    <source>
        <dbReference type="Proteomes" id="UP000799291"/>
    </source>
</evidence>
<keyword evidence="1" id="KW-0040">ANK repeat</keyword>